<evidence type="ECO:0000313" key="1">
    <source>
        <dbReference type="EMBL" id="KAJ1935713.1"/>
    </source>
</evidence>
<evidence type="ECO:0000313" key="2">
    <source>
        <dbReference type="Proteomes" id="UP001150603"/>
    </source>
</evidence>
<keyword evidence="2" id="KW-1185">Reference proteome</keyword>
<dbReference type="Proteomes" id="UP001150603">
    <property type="component" value="Unassembled WGS sequence"/>
</dbReference>
<reference evidence="1" key="1">
    <citation type="submission" date="2022-07" db="EMBL/GenBank/DDBJ databases">
        <title>Phylogenomic reconstructions and comparative analyses of Kickxellomycotina fungi.</title>
        <authorList>
            <person name="Reynolds N.K."/>
            <person name="Stajich J.E."/>
            <person name="Barry K."/>
            <person name="Grigoriev I.V."/>
            <person name="Crous P."/>
            <person name="Smith M.E."/>
        </authorList>
    </citation>
    <scope>NUCLEOTIDE SEQUENCE</scope>
    <source>
        <strain evidence="1">NRRL 5244</strain>
    </source>
</reference>
<organism evidence="1 2">
    <name type="scientific">Linderina macrospora</name>
    <dbReference type="NCBI Taxonomy" id="4868"/>
    <lineage>
        <taxon>Eukaryota</taxon>
        <taxon>Fungi</taxon>
        <taxon>Fungi incertae sedis</taxon>
        <taxon>Zoopagomycota</taxon>
        <taxon>Kickxellomycotina</taxon>
        <taxon>Kickxellomycetes</taxon>
        <taxon>Kickxellales</taxon>
        <taxon>Kickxellaceae</taxon>
        <taxon>Linderina</taxon>
    </lineage>
</organism>
<sequence length="278" mass="30952">MYSDTTTSTQTFLEKNTKLQSILPNGTVNVATVQLAGRGRGRNAWIAPLGCLQFTMLLRHPSSSKQAPVVLLQYLISLAIVESVKSQPGYENIPLRLKWPNDLYAKHESLVDSDASDNPDSNSNPEFVKIGGVLVGSSYKNGEFSLLFGCGVNVANPLPTTSFNKLIREYNDTHGTHLATIPVELALARITAKFEEFYRKFLVSGFEPFLELYYKNWLHTDQIVTLVDQGYERVRIVGVSPETGLLLTRSIHNPNAHYSLQPDGNSFDMLQGMISRKT</sequence>
<accession>A0ACC1J3E6</accession>
<comment type="caution">
    <text evidence="1">The sequence shown here is derived from an EMBL/GenBank/DDBJ whole genome shotgun (WGS) entry which is preliminary data.</text>
</comment>
<protein>
    <submittedName>
        <fullName evidence="1">Biotin holocarboxylase synthetase</fullName>
    </submittedName>
</protein>
<name>A0ACC1J3E6_9FUNG</name>
<proteinExistence type="predicted"/>
<gene>
    <name evidence="1" type="primary">BPL1</name>
    <name evidence="1" type="ORF">FBU59_005297</name>
</gene>
<dbReference type="EMBL" id="JANBPW010004146">
    <property type="protein sequence ID" value="KAJ1935713.1"/>
    <property type="molecule type" value="Genomic_DNA"/>
</dbReference>